<keyword evidence="1" id="KW-0732">Signal</keyword>
<protein>
    <submittedName>
        <fullName evidence="2">Uncharacterized protein</fullName>
    </submittedName>
</protein>
<feature type="non-terminal residue" evidence="2">
    <location>
        <position position="52"/>
    </location>
</feature>
<dbReference type="AlphaFoldDB" id="A0A820A974"/>
<accession>A0A820A974</accession>
<evidence type="ECO:0000313" key="2">
    <source>
        <dbReference type="EMBL" id="CAF4181479.1"/>
    </source>
</evidence>
<comment type="caution">
    <text evidence="2">The sequence shown here is derived from an EMBL/GenBank/DDBJ whole genome shotgun (WGS) entry which is preliminary data.</text>
</comment>
<proteinExistence type="predicted"/>
<reference evidence="2" key="1">
    <citation type="submission" date="2021-02" db="EMBL/GenBank/DDBJ databases">
        <authorList>
            <person name="Nowell W R."/>
        </authorList>
    </citation>
    <scope>NUCLEOTIDE SEQUENCE</scope>
</reference>
<feature type="signal peptide" evidence="1">
    <location>
        <begin position="1"/>
        <end position="18"/>
    </location>
</feature>
<dbReference type="EMBL" id="CAJOAZ010008285">
    <property type="protein sequence ID" value="CAF4181479.1"/>
    <property type="molecule type" value="Genomic_DNA"/>
</dbReference>
<feature type="chain" id="PRO_5032971611" evidence="1">
    <location>
        <begin position="19"/>
        <end position="52"/>
    </location>
</feature>
<sequence>MKSAIALIFFACIAGSMANNIGNELLTTLAGHGQQFLNQIVTSLQQNVAALA</sequence>
<organism evidence="2 3">
    <name type="scientific">Adineta steineri</name>
    <dbReference type="NCBI Taxonomy" id="433720"/>
    <lineage>
        <taxon>Eukaryota</taxon>
        <taxon>Metazoa</taxon>
        <taxon>Spiralia</taxon>
        <taxon>Gnathifera</taxon>
        <taxon>Rotifera</taxon>
        <taxon>Eurotatoria</taxon>
        <taxon>Bdelloidea</taxon>
        <taxon>Adinetida</taxon>
        <taxon>Adinetidae</taxon>
        <taxon>Adineta</taxon>
    </lineage>
</organism>
<evidence type="ECO:0000313" key="3">
    <source>
        <dbReference type="Proteomes" id="UP000663844"/>
    </source>
</evidence>
<name>A0A820A974_9BILA</name>
<gene>
    <name evidence="2" type="ORF">OXD698_LOCUS39756</name>
</gene>
<evidence type="ECO:0000256" key="1">
    <source>
        <dbReference type="SAM" id="SignalP"/>
    </source>
</evidence>
<dbReference type="Proteomes" id="UP000663844">
    <property type="component" value="Unassembled WGS sequence"/>
</dbReference>